<dbReference type="EMBL" id="MKQP01000022">
    <property type="protein sequence ID" value="OMD31363.1"/>
    <property type="molecule type" value="Genomic_DNA"/>
</dbReference>
<evidence type="ECO:0000313" key="2">
    <source>
        <dbReference type="EMBL" id="OMD31363.1"/>
    </source>
</evidence>
<organism evidence="2 3">
    <name type="scientific">Paenibacillus odorifer</name>
    <dbReference type="NCBI Taxonomy" id="189426"/>
    <lineage>
        <taxon>Bacteria</taxon>
        <taxon>Bacillati</taxon>
        <taxon>Bacillota</taxon>
        <taxon>Bacilli</taxon>
        <taxon>Bacillales</taxon>
        <taxon>Paenibacillaceae</taxon>
        <taxon>Paenibacillus</taxon>
    </lineage>
</organism>
<accession>A0A1R0X945</accession>
<feature type="coiled-coil region" evidence="1">
    <location>
        <begin position="52"/>
        <end position="79"/>
    </location>
</feature>
<evidence type="ECO:0000313" key="3">
    <source>
        <dbReference type="Proteomes" id="UP000187465"/>
    </source>
</evidence>
<dbReference type="RefSeq" id="WP_076179172.1">
    <property type="nucleotide sequence ID" value="NZ_MKQP01000022.1"/>
</dbReference>
<protein>
    <submittedName>
        <fullName evidence="2">Uncharacterized protein</fullName>
    </submittedName>
</protein>
<dbReference type="AlphaFoldDB" id="A0A1R0X945"/>
<gene>
    <name evidence="2" type="ORF">BJP51_19160</name>
</gene>
<dbReference type="Proteomes" id="UP000187465">
    <property type="component" value="Unassembled WGS sequence"/>
</dbReference>
<keyword evidence="1" id="KW-0175">Coiled coil</keyword>
<comment type="caution">
    <text evidence="2">The sequence shown here is derived from an EMBL/GenBank/DDBJ whole genome shotgun (WGS) entry which is preliminary data.</text>
</comment>
<reference evidence="2 3" key="1">
    <citation type="submission" date="2016-10" db="EMBL/GenBank/DDBJ databases">
        <title>Paenibacillus species isolates.</title>
        <authorList>
            <person name="Beno S.M."/>
        </authorList>
    </citation>
    <scope>NUCLEOTIDE SEQUENCE [LARGE SCALE GENOMIC DNA]</scope>
    <source>
        <strain evidence="2 3">FSL H7-0604</strain>
    </source>
</reference>
<name>A0A1R0X945_9BACL</name>
<proteinExistence type="predicted"/>
<sequence length="84" mass="9286">MLYAVKGNKQLQIDETERDTYLKLGYDIATQEGNALEVVETSPSKTVSYKDHVKAIATIESLEVENAKLKAELAEAKKTAKADK</sequence>
<evidence type="ECO:0000256" key="1">
    <source>
        <dbReference type="SAM" id="Coils"/>
    </source>
</evidence>